<protein>
    <submittedName>
        <fullName evidence="2">ABC-type uncharacterized transport system, permease component</fullName>
    </submittedName>
</protein>
<sequence length="250" mass="29092">MIIKFSFIETIRAKNIIFGYLFIILTLYAVELSFWDTMTKSNGFVNYTHDEIIIYILWSVIIFQLTSISGFPENLSFHIEDGSIDRLIIMPKSILLYYSEYALGQILARLLIMSPLILFIIIYQKDIPNFIYLFISLCIGLFINLYLTMILSCMAFKFRGSYSFIIIKDTLSWVLSGALIPLDVFGDSLKSTFNYIPFQYITYIPVKIATNSISIYFIFNGFLVMVCLMTIFNFIWNYMLKYNQGYNGNA</sequence>
<dbReference type="Pfam" id="PF06182">
    <property type="entry name" value="ABC2_membrane_6"/>
    <property type="match status" value="1"/>
</dbReference>
<comment type="caution">
    <text evidence="2">The sequence shown here is derived from an EMBL/GenBank/DDBJ whole genome shotgun (WGS) entry which is preliminary data.</text>
</comment>
<gene>
    <name evidence="2" type="ORF">BA1DRAFT_03105</name>
</gene>
<keyword evidence="1" id="KW-0812">Transmembrane</keyword>
<name>A0A022PIM4_9GAMM</name>
<keyword evidence="1" id="KW-1133">Transmembrane helix</keyword>
<dbReference type="PANTHER" id="PTHR36832:SF1">
    <property type="entry name" value="SLR1174 PROTEIN"/>
    <property type="match status" value="1"/>
</dbReference>
<evidence type="ECO:0000313" key="3">
    <source>
        <dbReference type="Proteomes" id="UP000023464"/>
    </source>
</evidence>
<evidence type="ECO:0000313" key="2">
    <source>
        <dbReference type="EMBL" id="EYU14360.1"/>
    </source>
</evidence>
<dbReference type="RefSeq" id="WP_036780664.1">
    <property type="nucleotide sequence ID" value="NZ_CAWLTM010000066.1"/>
</dbReference>
<accession>A0A022PIM4</accession>
<keyword evidence="1" id="KW-0472">Membrane</keyword>
<proteinExistence type="predicted"/>
<dbReference type="Proteomes" id="UP000023464">
    <property type="component" value="Unassembled WGS sequence"/>
</dbReference>
<feature type="transmembrane region" description="Helical" evidence="1">
    <location>
        <begin position="12"/>
        <end position="32"/>
    </location>
</feature>
<dbReference type="AlphaFoldDB" id="A0A022PIM4"/>
<feature type="transmembrane region" description="Helical" evidence="1">
    <location>
        <begin position="106"/>
        <end position="124"/>
    </location>
</feature>
<dbReference type="PANTHER" id="PTHR36832">
    <property type="entry name" value="SLR1174 PROTEIN-RELATED"/>
    <property type="match status" value="1"/>
</dbReference>
<dbReference type="EMBL" id="JFGV01000049">
    <property type="protein sequence ID" value="EYU14360.1"/>
    <property type="molecule type" value="Genomic_DNA"/>
</dbReference>
<organism evidence="2 3">
    <name type="scientific">Photorhabdus aegyptia</name>
    <dbReference type="NCBI Taxonomy" id="2805098"/>
    <lineage>
        <taxon>Bacteria</taxon>
        <taxon>Pseudomonadati</taxon>
        <taxon>Pseudomonadota</taxon>
        <taxon>Gammaproteobacteria</taxon>
        <taxon>Enterobacterales</taxon>
        <taxon>Morganellaceae</taxon>
        <taxon>Photorhabdus</taxon>
    </lineage>
</organism>
<evidence type="ECO:0000256" key="1">
    <source>
        <dbReference type="SAM" id="Phobius"/>
    </source>
</evidence>
<dbReference type="InterPro" id="IPR010390">
    <property type="entry name" value="ABC-2_transporter-like"/>
</dbReference>
<keyword evidence="3" id="KW-1185">Reference proteome</keyword>
<dbReference type="PATRIC" id="fig|1393736.3.peg.3178"/>
<feature type="transmembrane region" description="Helical" evidence="1">
    <location>
        <begin position="130"/>
        <end position="150"/>
    </location>
</feature>
<reference evidence="2 3" key="1">
    <citation type="submission" date="2014-03" db="EMBL/GenBank/DDBJ databases">
        <title>Draft Genome of Photorhabdus luminescens BA1, an Egyptian Isolate.</title>
        <authorList>
            <person name="Ghazal S."/>
            <person name="Hurst S.G.IV."/>
            <person name="Morris K."/>
            <person name="Thomas K."/>
            <person name="Tisa L.S."/>
        </authorList>
    </citation>
    <scope>NUCLEOTIDE SEQUENCE [LARGE SCALE GENOMIC DNA]</scope>
    <source>
        <strain evidence="2 3">BA1</strain>
    </source>
</reference>
<feature type="transmembrane region" description="Helical" evidence="1">
    <location>
        <begin position="213"/>
        <end position="236"/>
    </location>
</feature>